<dbReference type="Proteomes" id="UP000036520">
    <property type="component" value="Chromosome"/>
</dbReference>
<dbReference type="KEGG" id="camu:CA2015_1894"/>
<dbReference type="Pfam" id="PF13569">
    <property type="entry name" value="DUF4132"/>
    <property type="match status" value="1"/>
</dbReference>
<evidence type="ECO:0000313" key="3">
    <source>
        <dbReference type="EMBL" id="AKP51323.1"/>
    </source>
</evidence>
<dbReference type="RefSeq" id="WP_048641670.1">
    <property type="nucleotide sequence ID" value="NZ_CP012040.1"/>
</dbReference>
<keyword evidence="4" id="KW-1185">Reference proteome</keyword>
<evidence type="ECO:0000259" key="1">
    <source>
        <dbReference type="Pfam" id="PF13569"/>
    </source>
</evidence>
<dbReference type="InterPro" id="IPR056639">
    <property type="entry name" value="DUF7737"/>
</dbReference>
<protein>
    <submittedName>
        <fullName evidence="3">Uncharacterized protein</fullName>
    </submittedName>
</protein>
<name>A0A0H4PET4_9BACT</name>
<gene>
    <name evidence="3" type="ORF">CA2015_1894</name>
</gene>
<proteinExistence type="predicted"/>
<feature type="domain" description="DUF7737" evidence="2">
    <location>
        <begin position="754"/>
        <end position="859"/>
    </location>
</feature>
<evidence type="ECO:0000259" key="2">
    <source>
        <dbReference type="Pfam" id="PF24879"/>
    </source>
</evidence>
<sequence length="862" mass="99782">MFNFFKRIIKSKNDDNELKKLISAIHNKVNYVYSANDLSRIEEYENLKKLSEEEQKVLINKLTDIICCFSIKFAESKGRNSFNSDDINYFGRPIAFAIQSGLLRRKLNYNEHEWIELLRSFKDSSDKISRNNNGYFHDFPINHAIKQIEYYLKNNERSKTLTSFINEALEWEEFKNTSNKQYFGSDMGKATKKLRALLVKEGNIPVFSLKTNDIGNEVNEIINSVKENRDAIDQIFYLASNVTSSKPSKKFSQEVAKLQDKIGLESFKKIAHRVLETPLNHNPFNESTTHEYNGQVYNYVETVFLCNPSQQFIKGMVWTVERFSDKETIRILSKLCEKTYLKIPGKGPAAASIGNACVYVLGNMRGKDGLGALSRLKLKIRQNNVKKTIDNHLTEGAKKYNVSVEELKEMAVPDFNLVKGEKIIQFDGYSLKIFIEGRKVSQQWLKPDGLPIKSVPSLVKKSTSLSKKLSDIRKEIKEIQKVYSAQKQRIDNQFILDRTWDFVSFEKYYLEHGLVAPIAEKLIWIFTKGNMVADAITLNGKWYSKEHKSINWIDEETTVKLWHPVYSDEETIIAWREKMMELEWKQPIKQAFREIYILTDAEVNTLTYSNRMAAHILKQHQFSSLANLRGWKYSLLGAFDDGRDNEICEKYLPEFKITAQFWIDELSQDESWNDTGIWLYISTDQVKFTKENGEVMELVDVPKIIFTEIMRDVDMFVGVGSVGNDPQWMDNNGERQTNRDYWTSYSFGDLTEIAKTRKAILERLLPRLKKIRDKAEIDGKFLMIKGQLRTYKIHIGSGNILMEPNDQYLCIVPSRSAENSTDKVFIPFEGDRGLSIVLSKALLLAEDNKITDSTIMSQINRS</sequence>
<feature type="domain" description="DUF4132" evidence="1">
    <location>
        <begin position="451"/>
        <end position="631"/>
    </location>
</feature>
<dbReference type="InterPro" id="IPR025406">
    <property type="entry name" value="DUF4132"/>
</dbReference>
<dbReference type="STRING" id="320787.CA2015_1894"/>
<dbReference type="PATRIC" id="fig|320787.5.peg.2089"/>
<dbReference type="OrthoDB" id="9763697at2"/>
<dbReference type="AlphaFoldDB" id="A0A0H4PET4"/>
<reference evidence="3 4" key="1">
    <citation type="submission" date="2015-07" db="EMBL/GenBank/DDBJ databases">
        <authorList>
            <person name="Kim K.M."/>
        </authorList>
    </citation>
    <scope>NUCLEOTIDE SEQUENCE [LARGE SCALE GENOMIC DNA]</scope>
    <source>
        <strain evidence="3 4">KCTC 12363</strain>
    </source>
</reference>
<evidence type="ECO:0000313" key="4">
    <source>
        <dbReference type="Proteomes" id="UP000036520"/>
    </source>
</evidence>
<accession>A0A0H4PET4</accession>
<dbReference type="Pfam" id="PF24879">
    <property type="entry name" value="DUF7737"/>
    <property type="match status" value="1"/>
</dbReference>
<organism evidence="3 4">
    <name type="scientific">Cyclobacterium amurskyense</name>
    <dbReference type="NCBI Taxonomy" id="320787"/>
    <lineage>
        <taxon>Bacteria</taxon>
        <taxon>Pseudomonadati</taxon>
        <taxon>Bacteroidota</taxon>
        <taxon>Cytophagia</taxon>
        <taxon>Cytophagales</taxon>
        <taxon>Cyclobacteriaceae</taxon>
        <taxon>Cyclobacterium</taxon>
    </lineage>
</organism>
<dbReference type="EMBL" id="CP012040">
    <property type="protein sequence ID" value="AKP51323.1"/>
    <property type="molecule type" value="Genomic_DNA"/>
</dbReference>